<protein>
    <recommendedName>
        <fullName evidence="4">Secreted protein</fullName>
    </recommendedName>
</protein>
<feature type="chain" id="PRO_5043751449" description="Secreted protein" evidence="1">
    <location>
        <begin position="22"/>
        <end position="81"/>
    </location>
</feature>
<dbReference type="Proteomes" id="UP001154282">
    <property type="component" value="Unassembled WGS sequence"/>
</dbReference>
<name>A0AAV0RZ00_9ROSI</name>
<reference evidence="2" key="1">
    <citation type="submission" date="2022-08" db="EMBL/GenBank/DDBJ databases">
        <authorList>
            <person name="Gutierrez-Valencia J."/>
        </authorList>
    </citation>
    <scope>NUCLEOTIDE SEQUENCE</scope>
</reference>
<keyword evidence="1" id="KW-0732">Signal</keyword>
<sequence length="81" mass="9455">MVTPLLSLLLLLSSPYKTAIAKSFSPSQLLPLQRFERMIMTRHLTITEMVERARCLLTMDFCIQEHKYEQSKSNKLMEVSH</sequence>
<evidence type="ECO:0000256" key="1">
    <source>
        <dbReference type="SAM" id="SignalP"/>
    </source>
</evidence>
<keyword evidence="3" id="KW-1185">Reference proteome</keyword>
<dbReference type="AlphaFoldDB" id="A0AAV0RZ00"/>
<dbReference type="EMBL" id="CAMGYJ010000011">
    <property type="protein sequence ID" value="CAI0596961.1"/>
    <property type="molecule type" value="Genomic_DNA"/>
</dbReference>
<feature type="signal peptide" evidence="1">
    <location>
        <begin position="1"/>
        <end position="21"/>
    </location>
</feature>
<comment type="caution">
    <text evidence="2">The sequence shown here is derived from an EMBL/GenBank/DDBJ whole genome shotgun (WGS) entry which is preliminary data.</text>
</comment>
<accession>A0AAV0RZ00</accession>
<evidence type="ECO:0000313" key="3">
    <source>
        <dbReference type="Proteomes" id="UP001154282"/>
    </source>
</evidence>
<proteinExistence type="predicted"/>
<evidence type="ECO:0000313" key="2">
    <source>
        <dbReference type="EMBL" id="CAI0596961.1"/>
    </source>
</evidence>
<organism evidence="2 3">
    <name type="scientific">Linum tenue</name>
    <dbReference type="NCBI Taxonomy" id="586396"/>
    <lineage>
        <taxon>Eukaryota</taxon>
        <taxon>Viridiplantae</taxon>
        <taxon>Streptophyta</taxon>
        <taxon>Embryophyta</taxon>
        <taxon>Tracheophyta</taxon>
        <taxon>Spermatophyta</taxon>
        <taxon>Magnoliopsida</taxon>
        <taxon>eudicotyledons</taxon>
        <taxon>Gunneridae</taxon>
        <taxon>Pentapetalae</taxon>
        <taxon>rosids</taxon>
        <taxon>fabids</taxon>
        <taxon>Malpighiales</taxon>
        <taxon>Linaceae</taxon>
        <taxon>Linum</taxon>
    </lineage>
</organism>
<gene>
    <name evidence="2" type="ORF">LITE_LOCUS50224</name>
</gene>
<evidence type="ECO:0008006" key="4">
    <source>
        <dbReference type="Google" id="ProtNLM"/>
    </source>
</evidence>